<dbReference type="STRING" id="4096.A0A1U7V4P3"/>
<dbReference type="InterPro" id="IPR027443">
    <property type="entry name" value="IPNS-like_sf"/>
</dbReference>
<evidence type="ECO:0000313" key="2">
    <source>
        <dbReference type="RefSeq" id="XP_009757204.1"/>
    </source>
</evidence>
<sequence>MGEASSRKIGSTLKVPSVQELVKQQIAVPLRYIRDDIEMPMTSSILPQVPVIDMEKLLAIQRLHFACIDWGFFRVDV</sequence>
<dbReference type="Gene3D" id="2.60.120.330">
    <property type="entry name" value="B-lactam Antibiotic, Isopenicillin N Synthase, Chain"/>
    <property type="match status" value="1"/>
</dbReference>
<evidence type="ECO:0000313" key="1">
    <source>
        <dbReference type="Proteomes" id="UP000189701"/>
    </source>
</evidence>
<accession>A0A1U7V4P3</accession>
<name>A0A1U7V4P3_NICSY</name>
<organism evidence="1 2">
    <name type="scientific">Nicotiana sylvestris</name>
    <name type="common">Wood tobacco</name>
    <name type="synonym">South American tobacco</name>
    <dbReference type="NCBI Taxonomy" id="4096"/>
    <lineage>
        <taxon>Eukaryota</taxon>
        <taxon>Viridiplantae</taxon>
        <taxon>Streptophyta</taxon>
        <taxon>Embryophyta</taxon>
        <taxon>Tracheophyta</taxon>
        <taxon>Spermatophyta</taxon>
        <taxon>Magnoliopsida</taxon>
        <taxon>eudicotyledons</taxon>
        <taxon>Gunneridae</taxon>
        <taxon>Pentapetalae</taxon>
        <taxon>asterids</taxon>
        <taxon>lamiids</taxon>
        <taxon>Solanales</taxon>
        <taxon>Solanaceae</taxon>
        <taxon>Nicotianoideae</taxon>
        <taxon>Nicotianeae</taxon>
        <taxon>Nicotiana</taxon>
    </lineage>
</organism>
<reference evidence="2" key="2">
    <citation type="submission" date="2025-08" db="UniProtKB">
        <authorList>
            <consortium name="RefSeq"/>
        </authorList>
    </citation>
    <scope>IDENTIFICATION</scope>
    <source>
        <tissue evidence="2">Leaf</tissue>
    </source>
</reference>
<proteinExistence type="predicted"/>
<gene>
    <name evidence="2" type="primary">LOC104210091</name>
</gene>
<dbReference type="SUPFAM" id="SSF51197">
    <property type="entry name" value="Clavaminate synthase-like"/>
    <property type="match status" value="1"/>
</dbReference>
<dbReference type="RefSeq" id="XP_009757204.1">
    <property type="nucleotide sequence ID" value="XM_009758902.1"/>
</dbReference>
<dbReference type="Proteomes" id="UP000189701">
    <property type="component" value="Unplaced"/>
</dbReference>
<reference evidence="1" key="1">
    <citation type="journal article" date="2013" name="Genome Biol.">
        <title>Reference genomes and transcriptomes of Nicotiana sylvestris and Nicotiana tomentosiformis.</title>
        <authorList>
            <person name="Sierro N."/>
            <person name="Battey J.N."/>
            <person name="Ouadi S."/>
            <person name="Bovet L."/>
            <person name="Goepfert S."/>
            <person name="Bakaher N."/>
            <person name="Peitsch M.C."/>
            <person name="Ivanov N.V."/>
        </authorList>
    </citation>
    <scope>NUCLEOTIDE SEQUENCE [LARGE SCALE GENOMIC DNA]</scope>
</reference>
<protein>
    <submittedName>
        <fullName evidence="2">Thebaine 6-O-demethylase-like isoform X1</fullName>
    </submittedName>
</protein>
<keyword evidence="1" id="KW-1185">Reference proteome</keyword>
<dbReference type="AlphaFoldDB" id="A0A1U7V4P3"/>